<keyword evidence="2" id="KW-0378">Hydrolase</keyword>
<dbReference type="Gene3D" id="3.40.50.1820">
    <property type="entry name" value="alpha/beta hydrolase"/>
    <property type="match status" value="1"/>
</dbReference>
<dbReference type="GO" id="GO:0016787">
    <property type="term" value="F:hydrolase activity"/>
    <property type="evidence" value="ECO:0007669"/>
    <property type="project" value="UniProtKB-KW"/>
</dbReference>
<evidence type="ECO:0000313" key="2">
    <source>
        <dbReference type="EMBL" id="NEB98781.1"/>
    </source>
</evidence>
<protein>
    <submittedName>
        <fullName evidence="2">Alpha/beta hydrolase</fullName>
    </submittedName>
</protein>
<feature type="domain" description="AB hydrolase-1" evidence="1">
    <location>
        <begin position="32"/>
        <end position="262"/>
    </location>
</feature>
<evidence type="ECO:0000259" key="1">
    <source>
        <dbReference type="Pfam" id="PF12697"/>
    </source>
</evidence>
<reference evidence="2 3" key="1">
    <citation type="submission" date="2020-01" db="EMBL/GenBank/DDBJ databases">
        <title>Insect and environment-associated Actinomycetes.</title>
        <authorList>
            <person name="Currrie C."/>
            <person name="Chevrette M."/>
            <person name="Carlson C."/>
            <person name="Stubbendieck R."/>
            <person name="Wendt-Pienkowski E."/>
        </authorList>
    </citation>
    <scope>NUCLEOTIDE SEQUENCE [LARGE SCALE GENOMIC DNA]</scope>
    <source>
        <strain evidence="2 3">SID7903</strain>
    </source>
</reference>
<accession>A0A7K3R9R0</accession>
<dbReference type="SUPFAM" id="SSF53474">
    <property type="entry name" value="alpha/beta-Hydrolases"/>
    <property type="match status" value="1"/>
</dbReference>
<proteinExistence type="predicted"/>
<dbReference type="Proteomes" id="UP000470951">
    <property type="component" value="Unassembled WGS sequence"/>
</dbReference>
<sequence>MIRQASGPPGVLASGPVCTVRHRRPSAGPRALLLHGLANGPSVWDPLAGTDAAGLDLWTADLPWGGAHPPDWAYRPDATWAIAEALKQVPGGAGTVVAHSFSALLLMELITDELARGGDPFGRYGIDAVVFASPFYRRSPETFEYSVVGELLENFRLTMDEGIRVMAGPRLDPALRHDMAQRVCDRVGPYGYMSFFRSYLRTPWLRTDLFTVPALVIGGEQDFTAVPAESRALTDALPDARCRFIPGAGHFPMVEQADVFAAEIGDFLGSIGLTEPQGVSGGRAPALDPSLDHQGA</sequence>
<dbReference type="RefSeq" id="WP_143657731.1">
    <property type="nucleotide sequence ID" value="NZ_CBDRIV010000006.1"/>
</dbReference>
<organism evidence="2 3">
    <name type="scientific">Streptomyces anulatus</name>
    <name type="common">Streptomyces chrysomallus</name>
    <dbReference type="NCBI Taxonomy" id="1892"/>
    <lineage>
        <taxon>Bacteria</taxon>
        <taxon>Bacillati</taxon>
        <taxon>Actinomycetota</taxon>
        <taxon>Actinomycetes</taxon>
        <taxon>Kitasatosporales</taxon>
        <taxon>Streptomycetaceae</taxon>
        <taxon>Streptomyces</taxon>
    </lineage>
</organism>
<comment type="caution">
    <text evidence="2">The sequence shown here is derived from an EMBL/GenBank/DDBJ whole genome shotgun (WGS) entry which is preliminary data.</text>
</comment>
<dbReference type="EMBL" id="JAAGMS010000141">
    <property type="protein sequence ID" value="NEB98781.1"/>
    <property type="molecule type" value="Genomic_DNA"/>
</dbReference>
<dbReference type="Pfam" id="PF12697">
    <property type="entry name" value="Abhydrolase_6"/>
    <property type="match status" value="1"/>
</dbReference>
<gene>
    <name evidence="2" type="ORF">G3I58_12485</name>
</gene>
<name>A0A7K3R9R0_STRAQ</name>
<dbReference type="InterPro" id="IPR029058">
    <property type="entry name" value="AB_hydrolase_fold"/>
</dbReference>
<dbReference type="InterPro" id="IPR000073">
    <property type="entry name" value="AB_hydrolase_1"/>
</dbReference>
<evidence type="ECO:0000313" key="3">
    <source>
        <dbReference type="Proteomes" id="UP000470951"/>
    </source>
</evidence>
<dbReference type="AlphaFoldDB" id="A0A7K3R9R0"/>